<feature type="domain" description="F-box" evidence="1">
    <location>
        <begin position="41"/>
        <end position="87"/>
    </location>
</feature>
<dbReference type="InterPro" id="IPR001810">
    <property type="entry name" value="F-box_dom"/>
</dbReference>
<dbReference type="SMART" id="SM00256">
    <property type="entry name" value="FBOX"/>
    <property type="match status" value="1"/>
</dbReference>
<dbReference type="AlphaFoldDB" id="A0A426Y9R8"/>
<comment type="caution">
    <text evidence="2">The sequence shown here is derived from an EMBL/GenBank/DDBJ whole genome shotgun (WGS) entry which is preliminary data.</text>
</comment>
<sequence length="428" mass="50994">MMHECFVVYTYMHEIKKMKKRRMAAMANSLKIRRRGLCHSKYSRSSLPDDLLVQILSRLPVKSTLRFRCVSKEWLALLSDRRPYSIRYLCPTICGFFYRRPYLDESWQYAPIHPYKDHHFDLNKLTSHLPDHRNLDLLDSCNGLLLFGCMEDRSYKSMMIICNPLRNDETNWVTVHINGEFIVPQLRHFVSSKLITHRVSPHFKCVLFFEDYHFNEWGILTILQNTMMSSDMSQSHNINHLPQDVWPMFDIYDSPLGDDYPKVWIIRENEIGREFCFMSTNWNVQVRGLEGVSRELPHVAFWDEHELHIYVLVNEDGKRLWKPKHTYSNQPLIKKHKELHRRCKDEDNKRVYSILPLGFHPDLNIIFLQIEWRIYSFHLDSGSLDLVAGERGANPDGERFQFHFFTMNPLASLGEKREYHMNLPEMNP</sequence>
<dbReference type="SUPFAM" id="SSF81383">
    <property type="entry name" value="F-box domain"/>
    <property type="match status" value="1"/>
</dbReference>
<protein>
    <recommendedName>
        <fullName evidence="1">F-box domain-containing protein</fullName>
    </recommendedName>
</protein>
<evidence type="ECO:0000313" key="3">
    <source>
        <dbReference type="Proteomes" id="UP000287651"/>
    </source>
</evidence>
<dbReference type="PROSITE" id="PS50181">
    <property type="entry name" value="FBOX"/>
    <property type="match status" value="1"/>
</dbReference>
<dbReference type="Pfam" id="PF00646">
    <property type="entry name" value="F-box"/>
    <property type="match status" value="1"/>
</dbReference>
<dbReference type="CDD" id="cd22157">
    <property type="entry name" value="F-box_AtFBW1-like"/>
    <property type="match status" value="1"/>
</dbReference>
<accession>A0A426Y9R8</accession>
<proteinExistence type="predicted"/>
<name>A0A426Y9R8_ENSVE</name>
<dbReference type="InterPro" id="IPR036047">
    <property type="entry name" value="F-box-like_dom_sf"/>
</dbReference>
<dbReference type="Proteomes" id="UP000287651">
    <property type="component" value="Unassembled WGS sequence"/>
</dbReference>
<dbReference type="PANTHER" id="PTHR35546:SF130">
    <property type="entry name" value="EXPRESSED PROTEIN"/>
    <property type="match status" value="1"/>
</dbReference>
<reference evidence="2 3" key="1">
    <citation type="journal article" date="2014" name="Agronomy (Basel)">
        <title>A Draft Genome Sequence for Ensete ventricosum, the Drought-Tolerant Tree Against Hunger.</title>
        <authorList>
            <person name="Harrison J."/>
            <person name="Moore K.A."/>
            <person name="Paszkiewicz K."/>
            <person name="Jones T."/>
            <person name="Grant M."/>
            <person name="Ambacheew D."/>
            <person name="Muzemil S."/>
            <person name="Studholme D.J."/>
        </authorList>
    </citation>
    <scope>NUCLEOTIDE SEQUENCE [LARGE SCALE GENOMIC DNA]</scope>
</reference>
<dbReference type="InterPro" id="IPR055290">
    <property type="entry name" value="At3g26010-like"/>
</dbReference>
<gene>
    <name evidence="2" type="ORF">B296_00023348</name>
</gene>
<evidence type="ECO:0000313" key="2">
    <source>
        <dbReference type="EMBL" id="RRT48465.1"/>
    </source>
</evidence>
<organism evidence="2 3">
    <name type="scientific">Ensete ventricosum</name>
    <name type="common">Abyssinian banana</name>
    <name type="synonym">Musa ensete</name>
    <dbReference type="NCBI Taxonomy" id="4639"/>
    <lineage>
        <taxon>Eukaryota</taxon>
        <taxon>Viridiplantae</taxon>
        <taxon>Streptophyta</taxon>
        <taxon>Embryophyta</taxon>
        <taxon>Tracheophyta</taxon>
        <taxon>Spermatophyta</taxon>
        <taxon>Magnoliopsida</taxon>
        <taxon>Liliopsida</taxon>
        <taxon>Zingiberales</taxon>
        <taxon>Musaceae</taxon>
        <taxon>Ensete</taxon>
    </lineage>
</organism>
<dbReference type="Gene3D" id="1.20.1280.50">
    <property type="match status" value="1"/>
</dbReference>
<evidence type="ECO:0000259" key="1">
    <source>
        <dbReference type="PROSITE" id="PS50181"/>
    </source>
</evidence>
<dbReference type="PANTHER" id="PTHR35546">
    <property type="entry name" value="F-BOX PROTEIN INTERACTION DOMAIN PROTEIN-RELATED"/>
    <property type="match status" value="1"/>
</dbReference>
<dbReference type="EMBL" id="AMZH03013940">
    <property type="protein sequence ID" value="RRT48465.1"/>
    <property type="molecule type" value="Genomic_DNA"/>
</dbReference>